<dbReference type="Proteomes" id="UP000004688">
    <property type="component" value="Chromosome"/>
</dbReference>
<dbReference type="STRING" id="391616.OA238_c26900"/>
<evidence type="ECO:0000313" key="2">
    <source>
        <dbReference type="EMBL" id="AGI72728.1"/>
    </source>
</evidence>
<feature type="domain" description="Integrase catalytic" evidence="1">
    <location>
        <begin position="141"/>
        <end position="279"/>
    </location>
</feature>
<dbReference type="PANTHER" id="PTHR46889:SF4">
    <property type="entry name" value="TRANSPOSASE INSO FOR INSERTION SEQUENCE ELEMENT IS911B-RELATED"/>
    <property type="match status" value="1"/>
</dbReference>
<dbReference type="HOGENOM" id="CLU_027402_4_1_5"/>
<dbReference type="PANTHER" id="PTHR46889">
    <property type="entry name" value="TRANSPOSASE INSF FOR INSERTION SEQUENCE IS3B-RELATED"/>
    <property type="match status" value="1"/>
</dbReference>
<dbReference type="InterPro" id="IPR012337">
    <property type="entry name" value="RNaseH-like_sf"/>
</dbReference>
<dbReference type="eggNOG" id="COG2801">
    <property type="taxonomic scope" value="Bacteria"/>
</dbReference>
<dbReference type="KEGG" id="oar:OA238_c26900"/>
<dbReference type="InterPro" id="IPR036397">
    <property type="entry name" value="RNaseH_sf"/>
</dbReference>
<dbReference type="EMBL" id="CP003742">
    <property type="protein sequence ID" value="AGI72728.1"/>
    <property type="molecule type" value="Genomic_DNA"/>
</dbReference>
<dbReference type="InterPro" id="IPR001584">
    <property type="entry name" value="Integrase_cat-core"/>
</dbReference>
<accession>M9RLU4</accession>
<organism evidence="2 3">
    <name type="scientific">Octadecabacter arcticus 238</name>
    <dbReference type="NCBI Taxonomy" id="391616"/>
    <lineage>
        <taxon>Bacteria</taxon>
        <taxon>Pseudomonadati</taxon>
        <taxon>Pseudomonadota</taxon>
        <taxon>Alphaproteobacteria</taxon>
        <taxon>Rhodobacterales</taxon>
        <taxon>Roseobacteraceae</taxon>
        <taxon>Octadecabacter</taxon>
    </lineage>
</organism>
<dbReference type="AlphaFoldDB" id="M9RLU4"/>
<gene>
    <name evidence="2" type="ORF">OA238_c26900</name>
</gene>
<dbReference type="PROSITE" id="PS50994">
    <property type="entry name" value="INTEGRASE"/>
    <property type="match status" value="1"/>
</dbReference>
<keyword evidence="3" id="KW-1185">Reference proteome</keyword>
<reference evidence="2 3" key="1">
    <citation type="journal article" date="2013" name="PLoS ONE">
        <title>Poles Apart: Arctic and Antarctic Octadecabacter strains Share High Genome Plasticity and a New Type of Xanthorhodopsin.</title>
        <authorList>
            <person name="Vollmers J."/>
            <person name="Voget S."/>
            <person name="Dietrich S."/>
            <person name="Gollnow K."/>
            <person name="Smits M."/>
            <person name="Meyer K."/>
            <person name="Brinkhoff T."/>
            <person name="Simon M."/>
            <person name="Daniel R."/>
        </authorList>
    </citation>
    <scope>NUCLEOTIDE SEQUENCE [LARGE SCALE GENOMIC DNA]</scope>
    <source>
        <strain evidence="2 3">238</strain>
    </source>
</reference>
<dbReference type="GO" id="GO:0015074">
    <property type="term" value="P:DNA integration"/>
    <property type="evidence" value="ECO:0007669"/>
    <property type="project" value="InterPro"/>
</dbReference>
<dbReference type="InterPro" id="IPR050900">
    <property type="entry name" value="Transposase_IS3/IS150/IS904"/>
</dbReference>
<protein>
    <submittedName>
        <fullName evidence="2">Putative transposase</fullName>
    </submittedName>
</protein>
<dbReference type="Pfam" id="PF00665">
    <property type="entry name" value="rve"/>
    <property type="match status" value="1"/>
</dbReference>
<dbReference type="SUPFAM" id="SSF53098">
    <property type="entry name" value="Ribonuclease H-like"/>
    <property type="match status" value="1"/>
</dbReference>
<evidence type="ECO:0000313" key="3">
    <source>
        <dbReference type="Proteomes" id="UP000004688"/>
    </source>
</evidence>
<dbReference type="Gene3D" id="3.30.420.10">
    <property type="entry name" value="Ribonuclease H-like superfamily/Ribonuclease H"/>
    <property type="match status" value="1"/>
</dbReference>
<dbReference type="GO" id="GO:0003676">
    <property type="term" value="F:nucleic acid binding"/>
    <property type="evidence" value="ECO:0007669"/>
    <property type="project" value="InterPro"/>
</dbReference>
<name>M9RLU4_9RHOB</name>
<proteinExistence type="predicted"/>
<evidence type="ECO:0000259" key="1">
    <source>
        <dbReference type="PROSITE" id="PS50994"/>
    </source>
</evidence>
<sequence length="279" mass="32506">MKEGSGCLAPVARNARQKMVSKDHKLSVRRQCPLMTLTSSNLYYEPKGESAENLRFMNIMHCPLGGMRSMIPRGDKQFLETPWYGSRQMARHMKRDNHKCGRHRAHPLMRLMRLVPIYQEPNTSKKHPQHKIWPYLLRNVVIDRPDQVWCADITYIPLSADCFAIACRQWMRRGFLYLVAIRCPELVCLQTMSGVDWYSRKEQSWRLSNSMDAAFCVEALEEALAKHGKPEVFNTDQGSQFTSGNWIDVLTDAKINISMDGKGRWIDDRMIERLWRSLK</sequence>